<protein>
    <submittedName>
        <fullName evidence="3">Secreted protein</fullName>
    </submittedName>
</protein>
<dbReference type="EMBL" id="UZAH01034767">
    <property type="protein sequence ID" value="VDP37136.1"/>
    <property type="molecule type" value="Genomic_DNA"/>
</dbReference>
<keyword evidence="2" id="KW-1185">Reference proteome</keyword>
<proteinExistence type="predicted"/>
<evidence type="ECO:0000313" key="3">
    <source>
        <dbReference type="WBParaSite" id="HPBE_0002318601-mRNA-1"/>
    </source>
</evidence>
<gene>
    <name evidence="1" type="ORF">HPBE_LOCUS23185</name>
</gene>
<evidence type="ECO:0000313" key="2">
    <source>
        <dbReference type="Proteomes" id="UP000050761"/>
    </source>
</evidence>
<sequence>MQRWRAAHVGICGLLCRRCCRPALLCRRNEDRLIVELLELLHMLVIEAIEHIEEIRLVRSRSTSSTLSTTQHPVDFDIHVNRSFVNRFYDHEFEPQFRSRCSFVAAEDPRMLLIIY</sequence>
<dbReference type="Proteomes" id="UP000050761">
    <property type="component" value="Unassembled WGS sequence"/>
</dbReference>
<name>A0A183GKG6_HELPZ</name>
<evidence type="ECO:0000313" key="1">
    <source>
        <dbReference type="EMBL" id="VDP37136.1"/>
    </source>
</evidence>
<organism evidence="2 3">
    <name type="scientific">Heligmosomoides polygyrus</name>
    <name type="common">Parasitic roundworm</name>
    <dbReference type="NCBI Taxonomy" id="6339"/>
    <lineage>
        <taxon>Eukaryota</taxon>
        <taxon>Metazoa</taxon>
        <taxon>Ecdysozoa</taxon>
        <taxon>Nematoda</taxon>
        <taxon>Chromadorea</taxon>
        <taxon>Rhabditida</taxon>
        <taxon>Rhabditina</taxon>
        <taxon>Rhabditomorpha</taxon>
        <taxon>Strongyloidea</taxon>
        <taxon>Heligmosomidae</taxon>
        <taxon>Heligmosomoides</taxon>
    </lineage>
</organism>
<reference evidence="1 2" key="1">
    <citation type="submission" date="2018-11" db="EMBL/GenBank/DDBJ databases">
        <authorList>
            <consortium name="Pathogen Informatics"/>
        </authorList>
    </citation>
    <scope>NUCLEOTIDE SEQUENCE [LARGE SCALE GENOMIC DNA]</scope>
</reference>
<dbReference type="AlphaFoldDB" id="A0A183GKG6"/>
<reference evidence="3" key="2">
    <citation type="submission" date="2019-09" db="UniProtKB">
        <authorList>
            <consortium name="WormBaseParasite"/>
        </authorList>
    </citation>
    <scope>IDENTIFICATION</scope>
</reference>
<accession>A0A3P8H184</accession>
<dbReference type="WBParaSite" id="HPBE_0002318601-mRNA-1">
    <property type="protein sequence ID" value="HPBE_0002318601-mRNA-1"/>
    <property type="gene ID" value="HPBE_0002318601"/>
</dbReference>
<accession>A0A183GKG6</accession>